<dbReference type="Pfam" id="PF00571">
    <property type="entry name" value="CBS"/>
    <property type="match status" value="2"/>
</dbReference>
<keyword evidence="6 10" id="KW-1133">Transmembrane helix</keyword>
<name>A0ABS2PVM3_9BACL</name>
<reference evidence="14 15" key="1">
    <citation type="submission" date="2021-01" db="EMBL/GenBank/DDBJ databases">
        <title>Genomic Encyclopedia of Type Strains, Phase IV (KMG-IV): sequencing the most valuable type-strain genomes for metagenomic binning, comparative biology and taxonomic classification.</title>
        <authorList>
            <person name="Goeker M."/>
        </authorList>
    </citation>
    <scope>NUCLEOTIDE SEQUENCE [LARGE SCALE GENOMIC DNA]</scope>
    <source>
        <strain evidence="14 15">DSM 28236</strain>
    </source>
</reference>
<evidence type="ECO:0000256" key="3">
    <source>
        <dbReference type="ARBA" id="ARBA00022475"/>
    </source>
</evidence>
<evidence type="ECO:0000259" key="12">
    <source>
        <dbReference type="PROSITE" id="PS51371"/>
    </source>
</evidence>
<dbReference type="PROSITE" id="PS51371">
    <property type="entry name" value="CBS"/>
    <property type="match status" value="2"/>
</dbReference>
<evidence type="ECO:0000256" key="9">
    <source>
        <dbReference type="PROSITE-ProRule" id="PRU00703"/>
    </source>
</evidence>
<evidence type="ECO:0000256" key="8">
    <source>
        <dbReference type="ARBA" id="ARBA00023136"/>
    </source>
</evidence>
<dbReference type="PANTHER" id="PTHR43099">
    <property type="entry name" value="UPF0053 PROTEIN YRKA"/>
    <property type="match status" value="1"/>
</dbReference>
<evidence type="ECO:0000256" key="1">
    <source>
        <dbReference type="ARBA" id="ARBA00004651"/>
    </source>
</evidence>
<proteinExistence type="inferred from homology"/>
<accession>A0ABS2PVM3</accession>
<dbReference type="InterPro" id="IPR051676">
    <property type="entry name" value="UPF0053_domain"/>
</dbReference>
<dbReference type="Pfam" id="PF03471">
    <property type="entry name" value="CorC_HlyC"/>
    <property type="match status" value="1"/>
</dbReference>
<sequence>MDIVGIFTVIILIILSAFFVAAEFSIVKVRSTKLDQLAASGSKRAKAAKQIVNQLDEFLSAAQLGITIISLVLGWVGEPVISHLLKPAIEFFNLGETASRSVSAIISFIIITFLSVVLGELAPKSIAIQKAEKITLMLAIPLIWFNRIAFPFIWLLNSAARIVTRLFGFKPASEQENAHSEEELRLILSESFKGGEINKVELQYMNRIFDFDEKMTKEIMVPRTEIACLYIDDTMEDNIQVLKNEKYTRFPVAEGDKDRIIGMINIKDIFEDFLNQEVHSLDKYIRPIVSVLETTPVRELLVKMQKENIHMAVVVDEYGGTAGLITAEDIIEEIVGDIRDEYDIDEEPEIQEVNDDTVILDGKVLISEVNRLLNINIEEDDLDTIGGWILSEKLEAEEGTTVNYAGYQFKVIESDLHSIKRIEVKKIQEHEHQRG</sequence>
<dbReference type="PROSITE" id="PS51846">
    <property type="entry name" value="CNNM"/>
    <property type="match status" value="1"/>
</dbReference>
<keyword evidence="3" id="KW-1003">Cell membrane</keyword>
<dbReference type="InterPro" id="IPR002550">
    <property type="entry name" value="CNNM"/>
</dbReference>
<feature type="transmembrane region" description="Helical" evidence="11">
    <location>
        <begin position="6"/>
        <end position="27"/>
    </location>
</feature>
<keyword evidence="15" id="KW-1185">Reference proteome</keyword>
<evidence type="ECO:0000313" key="14">
    <source>
        <dbReference type="EMBL" id="MBM7644101.1"/>
    </source>
</evidence>
<evidence type="ECO:0000256" key="11">
    <source>
        <dbReference type="SAM" id="Phobius"/>
    </source>
</evidence>
<dbReference type="CDD" id="cd04590">
    <property type="entry name" value="CBS_pair_CorC_HlyC_assoc"/>
    <property type="match status" value="1"/>
</dbReference>
<evidence type="ECO:0000256" key="6">
    <source>
        <dbReference type="ARBA" id="ARBA00022989"/>
    </source>
</evidence>
<keyword evidence="8 10" id="KW-0472">Membrane</keyword>
<feature type="transmembrane region" description="Helical" evidence="11">
    <location>
        <begin position="102"/>
        <end position="122"/>
    </location>
</feature>
<evidence type="ECO:0000256" key="7">
    <source>
        <dbReference type="ARBA" id="ARBA00023122"/>
    </source>
</evidence>
<feature type="domain" description="CBS" evidence="12">
    <location>
        <begin position="284"/>
        <end position="341"/>
    </location>
</feature>
<evidence type="ECO:0000259" key="13">
    <source>
        <dbReference type="PROSITE" id="PS51846"/>
    </source>
</evidence>
<dbReference type="InterPro" id="IPR000644">
    <property type="entry name" value="CBS_dom"/>
</dbReference>
<feature type="domain" description="CBS" evidence="12">
    <location>
        <begin position="220"/>
        <end position="281"/>
    </location>
</feature>
<dbReference type="Gene3D" id="3.30.465.10">
    <property type="match status" value="1"/>
</dbReference>
<protein>
    <submittedName>
        <fullName evidence="14">CBS domain containing-hemolysin-like protein</fullName>
    </submittedName>
</protein>
<feature type="transmembrane region" description="Helical" evidence="11">
    <location>
        <begin position="58"/>
        <end position="77"/>
    </location>
</feature>
<dbReference type="Proteomes" id="UP000808914">
    <property type="component" value="Unassembled WGS sequence"/>
</dbReference>
<dbReference type="InterPro" id="IPR005170">
    <property type="entry name" value="Transptr-assoc_dom"/>
</dbReference>
<dbReference type="SUPFAM" id="SSF56176">
    <property type="entry name" value="FAD-binding/transporter-associated domain-like"/>
    <property type="match status" value="1"/>
</dbReference>
<dbReference type="InterPro" id="IPR036318">
    <property type="entry name" value="FAD-bd_PCMH-like_sf"/>
</dbReference>
<keyword evidence="7 9" id="KW-0129">CBS domain</keyword>
<comment type="similarity">
    <text evidence="2">Belongs to the UPF0053 family.</text>
</comment>
<comment type="caution">
    <text evidence="14">The sequence shown here is derived from an EMBL/GenBank/DDBJ whole genome shotgun (WGS) entry which is preliminary data.</text>
</comment>
<comment type="subcellular location">
    <subcellularLocation>
        <location evidence="1">Cell membrane</location>
        <topology evidence="1">Multi-pass membrane protein</topology>
    </subcellularLocation>
</comment>
<organism evidence="14 15">
    <name type="scientific">Scopulibacillus daqui</name>
    <dbReference type="NCBI Taxonomy" id="1469162"/>
    <lineage>
        <taxon>Bacteria</taxon>
        <taxon>Bacillati</taxon>
        <taxon>Bacillota</taxon>
        <taxon>Bacilli</taxon>
        <taxon>Bacillales</taxon>
        <taxon>Sporolactobacillaceae</taxon>
        <taxon>Scopulibacillus</taxon>
    </lineage>
</organism>
<dbReference type="RefSeq" id="WP_205002062.1">
    <property type="nucleotide sequence ID" value="NZ_JAFBER010000001.1"/>
</dbReference>
<keyword evidence="5" id="KW-0677">Repeat</keyword>
<evidence type="ECO:0000313" key="15">
    <source>
        <dbReference type="Proteomes" id="UP000808914"/>
    </source>
</evidence>
<evidence type="ECO:0000256" key="10">
    <source>
        <dbReference type="PROSITE-ProRule" id="PRU01193"/>
    </source>
</evidence>
<dbReference type="SMART" id="SM01091">
    <property type="entry name" value="CorC_HlyC"/>
    <property type="match status" value="1"/>
</dbReference>
<dbReference type="Gene3D" id="3.10.580.10">
    <property type="entry name" value="CBS-domain"/>
    <property type="match status" value="1"/>
</dbReference>
<dbReference type="InterPro" id="IPR044751">
    <property type="entry name" value="Ion_transp-like_CBS"/>
</dbReference>
<dbReference type="InterPro" id="IPR046342">
    <property type="entry name" value="CBS_dom_sf"/>
</dbReference>
<feature type="transmembrane region" description="Helical" evidence="11">
    <location>
        <begin position="134"/>
        <end position="156"/>
    </location>
</feature>
<gene>
    <name evidence="14" type="ORF">JOD45_000292</name>
</gene>
<evidence type="ECO:0000256" key="2">
    <source>
        <dbReference type="ARBA" id="ARBA00006337"/>
    </source>
</evidence>
<dbReference type="Pfam" id="PF01595">
    <property type="entry name" value="CNNM"/>
    <property type="match status" value="1"/>
</dbReference>
<feature type="domain" description="CNNM transmembrane" evidence="13">
    <location>
        <begin position="1"/>
        <end position="201"/>
    </location>
</feature>
<dbReference type="InterPro" id="IPR016169">
    <property type="entry name" value="FAD-bd_PCMH_sub2"/>
</dbReference>
<evidence type="ECO:0000256" key="5">
    <source>
        <dbReference type="ARBA" id="ARBA00022737"/>
    </source>
</evidence>
<dbReference type="PANTHER" id="PTHR43099:SF2">
    <property type="entry name" value="UPF0053 PROTEIN YRKA"/>
    <property type="match status" value="1"/>
</dbReference>
<evidence type="ECO:0000256" key="4">
    <source>
        <dbReference type="ARBA" id="ARBA00022692"/>
    </source>
</evidence>
<keyword evidence="4 10" id="KW-0812">Transmembrane</keyword>
<dbReference type="SMART" id="SM00116">
    <property type="entry name" value="CBS"/>
    <property type="match status" value="2"/>
</dbReference>
<dbReference type="EMBL" id="JAFBER010000001">
    <property type="protein sequence ID" value="MBM7644101.1"/>
    <property type="molecule type" value="Genomic_DNA"/>
</dbReference>
<dbReference type="SUPFAM" id="SSF54631">
    <property type="entry name" value="CBS-domain pair"/>
    <property type="match status" value="1"/>
</dbReference>